<name>A0A7M4DSX0_9MICO</name>
<dbReference type="RefSeq" id="WP_331716261.1">
    <property type="nucleotide sequence ID" value="NZ_CACRYJ010000071.1"/>
</dbReference>
<keyword evidence="1" id="KW-1133">Transmembrane helix</keyword>
<dbReference type="AlphaFoldDB" id="A0A7M4DSX0"/>
<dbReference type="EMBL" id="CACRYJ010000071">
    <property type="protein sequence ID" value="VZO40564.1"/>
    <property type="molecule type" value="Genomic_DNA"/>
</dbReference>
<dbReference type="Proteomes" id="UP000419743">
    <property type="component" value="Unassembled WGS sequence"/>
</dbReference>
<keyword evidence="1" id="KW-0812">Transmembrane</keyword>
<protein>
    <submittedName>
        <fullName evidence="2">Uncharacterized protein</fullName>
    </submittedName>
</protein>
<comment type="caution">
    <text evidence="2">The sequence shown here is derived from an EMBL/GenBank/DDBJ whole genome shotgun (WGS) entry which is preliminary data.</text>
</comment>
<organism evidence="2 3">
    <name type="scientific">Occultella aeris</name>
    <dbReference type="NCBI Taxonomy" id="2761496"/>
    <lineage>
        <taxon>Bacteria</taxon>
        <taxon>Bacillati</taxon>
        <taxon>Actinomycetota</taxon>
        <taxon>Actinomycetes</taxon>
        <taxon>Micrococcales</taxon>
        <taxon>Ruaniaceae</taxon>
        <taxon>Occultella</taxon>
    </lineage>
</organism>
<feature type="transmembrane region" description="Helical" evidence="1">
    <location>
        <begin position="112"/>
        <end position="136"/>
    </location>
</feature>
<proteinExistence type="predicted"/>
<keyword evidence="1" id="KW-0472">Membrane</keyword>
<reference evidence="2 3" key="1">
    <citation type="submission" date="2019-11" db="EMBL/GenBank/DDBJ databases">
        <authorList>
            <person name="Criscuolo A."/>
        </authorList>
    </citation>
    <scope>NUCLEOTIDE SEQUENCE [LARGE SCALE GENOMIC DNA]</scope>
    <source>
        <strain evidence="2">CIP111667</strain>
    </source>
</reference>
<evidence type="ECO:0000313" key="3">
    <source>
        <dbReference type="Proteomes" id="UP000419743"/>
    </source>
</evidence>
<evidence type="ECO:0000313" key="2">
    <source>
        <dbReference type="EMBL" id="VZO40564.1"/>
    </source>
</evidence>
<feature type="transmembrane region" description="Helical" evidence="1">
    <location>
        <begin position="72"/>
        <end position="92"/>
    </location>
</feature>
<gene>
    <name evidence="2" type="ORF">HALOF300_05272</name>
</gene>
<sequence length="137" mass="13955">MNLVLTIEIAAAALIISAGAGGPITAWILRLASRKHREEAAERAGDPTDEPRPDPAAEQLRGGAWIGVLERLAITGSILVGYPAAIAVVVAVKGLGRFPEIHGSSGVSERFIIGTLASYLWAGAIGVAAVAALGALP</sequence>
<evidence type="ECO:0000256" key="1">
    <source>
        <dbReference type="SAM" id="Phobius"/>
    </source>
</evidence>
<feature type="transmembrane region" description="Helical" evidence="1">
    <location>
        <begin position="6"/>
        <end position="29"/>
    </location>
</feature>
<keyword evidence="3" id="KW-1185">Reference proteome</keyword>
<accession>A0A7M4DSX0</accession>